<protein>
    <submittedName>
        <fullName evidence="3">Taspase, threonine aspartase, 1</fullName>
    </submittedName>
</protein>
<feature type="active site" description="Nucleophile" evidence="1">
    <location>
        <position position="223"/>
    </location>
</feature>
<dbReference type="GO" id="GO:0005737">
    <property type="term" value="C:cytoplasm"/>
    <property type="evidence" value="ECO:0007669"/>
    <property type="project" value="TreeGrafter"/>
</dbReference>
<dbReference type="EMBL" id="JADGJQ010000105">
    <property type="protein sequence ID" value="KAJ3169694.1"/>
    <property type="molecule type" value="Genomic_DNA"/>
</dbReference>
<dbReference type="Proteomes" id="UP001212152">
    <property type="component" value="Unassembled WGS sequence"/>
</dbReference>
<keyword evidence="4" id="KW-1185">Reference proteome</keyword>
<sequence length="395" mass="41117">MAFVCVHAGAGYHAPASHPRLAELVTAALVAGADAASADSASSIPATVAAVAHLEASPLTNAGPGSNLNSIGAVECDASVMDGSSGAYGAVGAVSGIANPIVAAKLVMEYSAEEGPCGRINPLLLAGNGARDWALGVADGGVIACSADELITQESLSRWQRHKQLLEVNEGVVDSDIGGLHKRVGQKRTGCDLEQVTNKRSRGSKPDVANASQTLVDTVRYDTVGAITCTTSGHISCGVSSGGISHKLPGRISSAAHFGAGVYVQRKDNVTVAAATSGTGEQIVTTLFARECVSRVLANADIATALSDVFLDFLAHPWLARYEDRHVGVMLLRTETVQDAATGIEMDVREFWWAHTTETFAVGWMAAGRPHVRISKLGRRRDGNPKKFAIEGVKV</sequence>
<dbReference type="PANTHER" id="PTHR10188:SF8">
    <property type="entry name" value="THREONINE ASPARTASE 1"/>
    <property type="match status" value="1"/>
</dbReference>
<evidence type="ECO:0000313" key="3">
    <source>
        <dbReference type="EMBL" id="KAJ3169694.1"/>
    </source>
</evidence>
<organism evidence="3 4">
    <name type="scientific">Geranomyces variabilis</name>
    <dbReference type="NCBI Taxonomy" id="109894"/>
    <lineage>
        <taxon>Eukaryota</taxon>
        <taxon>Fungi</taxon>
        <taxon>Fungi incertae sedis</taxon>
        <taxon>Chytridiomycota</taxon>
        <taxon>Chytridiomycota incertae sedis</taxon>
        <taxon>Chytridiomycetes</taxon>
        <taxon>Spizellomycetales</taxon>
        <taxon>Powellomycetaceae</taxon>
        <taxon>Geranomyces</taxon>
    </lineage>
</organism>
<dbReference type="SUPFAM" id="SSF56235">
    <property type="entry name" value="N-terminal nucleophile aminohydrolases (Ntn hydrolases)"/>
    <property type="match status" value="1"/>
</dbReference>
<evidence type="ECO:0000313" key="4">
    <source>
        <dbReference type="Proteomes" id="UP001212152"/>
    </source>
</evidence>
<dbReference type="PANTHER" id="PTHR10188">
    <property type="entry name" value="L-ASPARAGINASE"/>
    <property type="match status" value="1"/>
</dbReference>
<name>A0AAD5TEF6_9FUNG</name>
<dbReference type="GO" id="GO:0004298">
    <property type="term" value="F:threonine-type endopeptidase activity"/>
    <property type="evidence" value="ECO:0007669"/>
    <property type="project" value="InterPro"/>
</dbReference>
<dbReference type="Gene3D" id="3.60.20.30">
    <property type="entry name" value="(Glycosyl)asparaginase"/>
    <property type="match status" value="1"/>
</dbReference>
<comment type="caution">
    <text evidence="3">The sequence shown here is derived from an EMBL/GenBank/DDBJ whole genome shotgun (WGS) entry which is preliminary data.</text>
</comment>
<dbReference type="AlphaFoldDB" id="A0AAD5TEF6"/>
<evidence type="ECO:0000256" key="1">
    <source>
        <dbReference type="PIRSR" id="PIRSR600246-1"/>
    </source>
</evidence>
<dbReference type="InterPro" id="IPR037464">
    <property type="entry name" value="Taspase1"/>
</dbReference>
<dbReference type="CDD" id="cd04514">
    <property type="entry name" value="Taspase1_like"/>
    <property type="match status" value="1"/>
</dbReference>
<feature type="site" description="Cleavage; by autolysis" evidence="2">
    <location>
        <begin position="222"/>
        <end position="223"/>
    </location>
</feature>
<evidence type="ECO:0000256" key="2">
    <source>
        <dbReference type="PIRSR" id="PIRSR600246-3"/>
    </source>
</evidence>
<dbReference type="InterPro" id="IPR029055">
    <property type="entry name" value="Ntn_hydrolases_N"/>
</dbReference>
<dbReference type="InterPro" id="IPR000246">
    <property type="entry name" value="Peptidase_T2"/>
</dbReference>
<reference evidence="3" key="1">
    <citation type="submission" date="2020-05" db="EMBL/GenBank/DDBJ databases">
        <title>Phylogenomic resolution of chytrid fungi.</title>
        <authorList>
            <person name="Stajich J.E."/>
            <person name="Amses K."/>
            <person name="Simmons R."/>
            <person name="Seto K."/>
            <person name="Myers J."/>
            <person name="Bonds A."/>
            <person name="Quandt C.A."/>
            <person name="Barry K."/>
            <person name="Liu P."/>
            <person name="Grigoriev I."/>
            <person name="Longcore J.E."/>
            <person name="James T.Y."/>
        </authorList>
    </citation>
    <scope>NUCLEOTIDE SEQUENCE</scope>
    <source>
        <strain evidence="3">JEL0379</strain>
    </source>
</reference>
<dbReference type="Pfam" id="PF01112">
    <property type="entry name" value="Asparaginase_2"/>
    <property type="match status" value="1"/>
</dbReference>
<proteinExistence type="predicted"/>
<accession>A0AAD5TEF6</accession>
<dbReference type="GO" id="GO:0051604">
    <property type="term" value="P:protein maturation"/>
    <property type="evidence" value="ECO:0007669"/>
    <property type="project" value="TreeGrafter"/>
</dbReference>
<gene>
    <name evidence="3" type="primary">TASP1</name>
    <name evidence="3" type="ORF">HDU87_000576</name>
</gene>